<dbReference type="OrthoDB" id="9800855at2"/>
<dbReference type="Gene3D" id="1.10.8.50">
    <property type="match status" value="1"/>
</dbReference>
<feature type="active site" description="Proton donor; for delta-elimination activity" evidence="15">
    <location>
        <position position="264"/>
    </location>
</feature>
<keyword evidence="19" id="KW-1185">Reference proteome</keyword>
<evidence type="ECO:0000256" key="15">
    <source>
        <dbReference type="HAMAP-Rule" id="MF_00103"/>
    </source>
</evidence>
<dbReference type="SMART" id="SM00898">
    <property type="entry name" value="Fapy_DNA_glyco"/>
    <property type="match status" value="1"/>
</dbReference>
<dbReference type="SMART" id="SM01232">
    <property type="entry name" value="H2TH"/>
    <property type="match status" value="1"/>
</dbReference>
<comment type="cofactor">
    <cofactor evidence="15">
        <name>Zn(2+)</name>
        <dbReference type="ChEBI" id="CHEBI:29105"/>
    </cofactor>
    <text evidence="15">Binds 1 zinc ion per subunit.</text>
</comment>
<keyword evidence="11 15" id="KW-0456">Lyase</keyword>
<feature type="active site" description="Proton donor; for beta-elimination activity" evidence="15">
    <location>
        <position position="59"/>
    </location>
</feature>
<keyword evidence="9 15" id="KW-0238">DNA-binding</keyword>
<dbReference type="InterPro" id="IPR015887">
    <property type="entry name" value="DNA_glyclase_Znf_dom_DNA_BS"/>
</dbReference>
<evidence type="ECO:0000256" key="5">
    <source>
        <dbReference type="ARBA" id="ARBA00022763"/>
    </source>
</evidence>
<dbReference type="InterPro" id="IPR020629">
    <property type="entry name" value="FPG_Glyclase"/>
</dbReference>
<evidence type="ECO:0000259" key="17">
    <source>
        <dbReference type="PROSITE" id="PS51068"/>
    </source>
</evidence>
<dbReference type="GO" id="GO:0006284">
    <property type="term" value="P:base-excision repair"/>
    <property type="evidence" value="ECO:0007669"/>
    <property type="project" value="InterPro"/>
</dbReference>
<comment type="subunit">
    <text evidence="3 15">Monomer.</text>
</comment>
<dbReference type="GO" id="GO:0034039">
    <property type="term" value="F:8-oxo-7,8-dihydroguanine DNA N-glycosylase activity"/>
    <property type="evidence" value="ECO:0007669"/>
    <property type="project" value="TreeGrafter"/>
</dbReference>
<dbReference type="CDD" id="cd08966">
    <property type="entry name" value="EcFpg-like_N"/>
    <property type="match status" value="1"/>
</dbReference>
<dbReference type="GO" id="GO:0003690">
    <property type="term" value="F:double-stranded DNA binding"/>
    <property type="evidence" value="ECO:0007669"/>
    <property type="project" value="UniProtKB-ARBA"/>
</dbReference>
<dbReference type="EC" id="3.2.2.23" evidence="15"/>
<accession>A0A1G9Q4G7</accession>
<feature type="active site" description="Schiff-base intermediate with DNA" evidence="15">
    <location>
        <position position="2"/>
    </location>
</feature>
<proteinExistence type="inferred from homology"/>
<feature type="active site" description="Proton donor" evidence="15">
    <location>
        <position position="3"/>
    </location>
</feature>
<evidence type="ECO:0000256" key="12">
    <source>
        <dbReference type="ARBA" id="ARBA00023268"/>
    </source>
</evidence>
<comment type="catalytic activity">
    <reaction evidence="14 15">
        <text>2'-deoxyribonucleotide-(2'-deoxyribose 5'-phosphate)-2'-deoxyribonucleotide-DNA = a 3'-end 2'-deoxyribonucleotide-(2,3-dehydro-2,3-deoxyribose 5'-phosphate)-DNA + a 5'-end 5'-phospho-2'-deoxyribonucleoside-DNA + H(+)</text>
        <dbReference type="Rhea" id="RHEA:66592"/>
        <dbReference type="Rhea" id="RHEA-COMP:13180"/>
        <dbReference type="Rhea" id="RHEA-COMP:16897"/>
        <dbReference type="Rhea" id="RHEA-COMP:17067"/>
        <dbReference type="ChEBI" id="CHEBI:15378"/>
        <dbReference type="ChEBI" id="CHEBI:136412"/>
        <dbReference type="ChEBI" id="CHEBI:157695"/>
        <dbReference type="ChEBI" id="CHEBI:167181"/>
        <dbReference type="EC" id="4.2.99.18"/>
    </reaction>
</comment>
<dbReference type="NCBIfam" id="NF002211">
    <property type="entry name" value="PRK01103.1"/>
    <property type="match status" value="1"/>
</dbReference>
<feature type="binding site" evidence="15">
    <location>
        <position position="112"/>
    </location>
    <ligand>
        <name>DNA</name>
        <dbReference type="ChEBI" id="CHEBI:16991"/>
    </ligand>
</feature>
<evidence type="ECO:0000256" key="6">
    <source>
        <dbReference type="ARBA" id="ARBA00022771"/>
    </source>
</evidence>
<evidence type="ECO:0000256" key="4">
    <source>
        <dbReference type="ARBA" id="ARBA00022723"/>
    </source>
</evidence>
<dbReference type="InterPro" id="IPR012319">
    <property type="entry name" value="FPG_cat"/>
</dbReference>
<evidence type="ECO:0000256" key="14">
    <source>
        <dbReference type="ARBA" id="ARBA00044632"/>
    </source>
</evidence>
<keyword evidence="6 15" id="KW-0863">Zinc-finger</keyword>
<comment type="function">
    <text evidence="15">Involved in base excision repair of DNA damaged by oxidation or by mutagenic agents. Acts as DNA glycosylase that recognizes and removes damaged bases. Has a preference for oxidized purines, such as 7,8-dihydro-8-oxoguanine (8-oxoG). Has AP (apurinic/apyrimidinic) lyase activity and introduces nicks in the DNA strand. Cleaves the DNA backbone by beta-delta elimination to generate a single-strand break at the site of the removed base with both 3'- and 5'-phosphates.</text>
</comment>
<evidence type="ECO:0000256" key="3">
    <source>
        <dbReference type="ARBA" id="ARBA00011245"/>
    </source>
</evidence>
<keyword evidence="13 15" id="KW-0326">Glycosidase</keyword>
<evidence type="ECO:0000256" key="13">
    <source>
        <dbReference type="ARBA" id="ARBA00023295"/>
    </source>
</evidence>
<comment type="catalytic activity">
    <reaction evidence="1 15">
        <text>Hydrolysis of DNA containing ring-opened 7-methylguanine residues, releasing 2,6-diamino-4-hydroxy-5-(N-methyl)formamidopyrimidine.</text>
        <dbReference type="EC" id="3.2.2.23"/>
    </reaction>
</comment>
<dbReference type="PANTHER" id="PTHR22993">
    <property type="entry name" value="FORMAMIDOPYRIMIDINE-DNA GLYCOSYLASE"/>
    <property type="match status" value="1"/>
</dbReference>
<evidence type="ECO:0000256" key="7">
    <source>
        <dbReference type="ARBA" id="ARBA00022801"/>
    </source>
</evidence>
<evidence type="ECO:0000256" key="8">
    <source>
        <dbReference type="ARBA" id="ARBA00022833"/>
    </source>
</evidence>
<dbReference type="GO" id="GO:0003684">
    <property type="term" value="F:damaged DNA binding"/>
    <property type="evidence" value="ECO:0007669"/>
    <property type="project" value="InterPro"/>
</dbReference>
<dbReference type="Proteomes" id="UP000199309">
    <property type="component" value="Unassembled WGS sequence"/>
</dbReference>
<evidence type="ECO:0000259" key="16">
    <source>
        <dbReference type="PROSITE" id="PS51066"/>
    </source>
</evidence>
<keyword evidence="8 15" id="KW-0862">Zinc</keyword>
<keyword evidence="12 15" id="KW-0511">Multifunctional enzyme</keyword>
<dbReference type="InterPro" id="IPR035937">
    <property type="entry name" value="FPG_N"/>
</dbReference>
<dbReference type="InterPro" id="IPR010979">
    <property type="entry name" value="Ribosomal_uS13-like_H2TH"/>
</dbReference>
<evidence type="ECO:0000256" key="9">
    <source>
        <dbReference type="ARBA" id="ARBA00023125"/>
    </source>
</evidence>
<keyword evidence="7 15" id="KW-0378">Hydrolase</keyword>
<protein>
    <recommendedName>
        <fullName evidence="15">Formamidopyrimidine-DNA glycosylase</fullName>
        <shortName evidence="15">Fapy-DNA glycosylase</shortName>
        <ecNumber evidence="15">3.2.2.23</ecNumber>
    </recommendedName>
    <alternativeName>
        <fullName evidence="15">DNA-(apurinic or apyrimidinic site) lyase MutM</fullName>
        <shortName evidence="15">AP lyase MutM</shortName>
        <ecNumber evidence="15">4.2.99.18</ecNumber>
    </alternativeName>
</protein>
<evidence type="ECO:0000313" key="18">
    <source>
        <dbReference type="EMBL" id="SDM05932.1"/>
    </source>
</evidence>
<evidence type="ECO:0000256" key="11">
    <source>
        <dbReference type="ARBA" id="ARBA00023239"/>
    </source>
</evidence>
<dbReference type="Pfam" id="PF01149">
    <property type="entry name" value="Fapy_DNA_glyco"/>
    <property type="match status" value="1"/>
</dbReference>
<dbReference type="PROSITE" id="PS51066">
    <property type="entry name" value="ZF_FPG_2"/>
    <property type="match status" value="1"/>
</dbReference>
<dbReference type="STRING" id="349095.SAMN05660299_00109"/>
<feature type="domain" description="FPG-type" evidence="16">
    <location>
        <begin position="240"/>
        <end position="274"/>
    </location>
</feature>
<name>A0A1G9Q4G7_9FIRM</name>
<dbReference type="SUPFAM" id="SSF46946">
    <property type="entry name" value="S13-like H2TH domain"/>
    <property type="match status" value="1"/>
</dbReference>
<dbReference type="HAMAP" id="MF_00103">
    <property type="entry name" value="Fapy_DNA_glycosyl"/>
    <property type="match status" value="1"/>
</dbReference>
<dbReference type="SUPFAM" id="SSF57716">
    <property type="entry name" value="Glucocorticoid receptor-like (DNA-binding domain)"/>
    <property type="match status" value="1"/>
</dbReference>
<reference evidence="18 19" key="1">
    <citation type="submission" date="2016-10" db="EMBL/GenBank/DDBJ databases">
        <authorList>
            <person name="de Groot N.N."/>
        </authorList>
    </citation>
    <scope>NUCLEOTIDE SEQUENCE [LARGE SCALE GENOMIC DNA]</scope>
    <source>
        <strain evidence="18 19">DSM 16981</strain>
    </source>
</reference>
<dbReference type="NCBIfam" id="TIGR00577">
    <property type="entry name" value="fpg"/>
    <property type="match status" value="1"/>
</dbReference>
<dbReference type="EMBL" id="FNHQ01000001">
    <property type="protein sequence ID" value="SDM05932.1"/>
    <property type="molecule type" value="Genomic_DNA"/>
</dbReference>
<keyword evidence="4 15" id="KW-0479">Metal-binding</keyword>
<keyword evidence="10 15" id="KW-0234">DNA repair</keyword>
<comment type="caution">
    <text evidence="15">Lacks conserved residue(s) required for the propagation of feature annotation.</text>
</comment>
<organism evidence="18 19">
    <name type="scientific">Megasphaera paucivorans</name>
    <dbReference type="NCBI Taxonomy" id="349095"/>
    <lineage>
        <taxon>Bacteria</taxon>
        <taxon>Bacillati</taxon>
        <taxon>Bacillota</taxon>
        <taxon>Negativicutes</taxon>
        <taxon>Veillonellales</taxon>
        <taxon>Veillonellaceae</taxon>
        <taxon>Megasphaera</taxon>
    </lineage>
</organism>
<dbReference type="Gene3D" id="3.20.190.10">
    <property type="entry name" value="MutM-like, N-terminal"/>
    <property type="match status" value="1"/>
</dbReference>
<evidence type="ECO:0000256" key="1">
    <source>
        <dbReference type="ARBA" id="ARBA00001668"/>
    </source>
</evidence>
<evidence type="ECO:0000313" key="19">
    <source>
        <dbReference type="Proteomes" id="UP000199309"/>
    </source>
</evidence>
<evidence type="ECO:0000256" key="10">
    <source>
        <dbReference type="ARBA" id="ARBA00023204"/>
    </source>
</evidence>
<dbReference type="InterPro" id="IPR000214">
    <property type="entry name" value="Znf_DNA_glyclase/AP_lyase"/>
</dbReference>
<dbReference type="FunFam" id="1.10.8.50:FF:000003">
    <property type="entry name" value="Formamidopyrimidine-DNA glycosylase"/>
    <property type="match status" value="1"/>
</dbReference>
<dbReference type="PROSITE" id="PS51068">
    <property type="entry name" value="FPG_CAT"/>
    <property type="match status" value="1"/>
</dbReference>
<dbReference type="GO" id="GO:0008270">
    <property type="term" value="F:zinc ion binding"/>
    <property type="evidence" value="ECO:0007669"/>
    <property type="project" value="UniProtKB-UniRule"/>
</dbReference>
<dbReference type="Pfam" id="PF06827">
    <property type="entry name" value="zf-FPG_IleRS"/>
    <property type="match status" value="1"/>
</dbReference>
<dbReference type="Pfam" id="PF06831">
    <property type="entry name" value="H2TH"/>
    <property type="match status" value="1"/>
</dbReference>
<dbReference type="InterPro" id="IPR015886">
    <property type="entry name" value="H2TH_FPG"/>
</dbReference>
<dbReference type="EC" id="4.2.99.18" evidence="15"/>
<dbReference type="GO" id="GO:0140078">
    <property type="term" value="F:class I DNA-(apurinic or apyrimidinic site) endonuclease activity"/>
    <property type="evidence" value="ECO:0007669"/>
    <property type="project" value="UniProtKB-EC"/>
</dbReference>
<keyword evidence="5 15" id="KW-0227">DNA damage</keyword>
<sequence>MPELPEVETVRRYLQNHLPGKSIQQIEIFLPRLIKNATSQQFAAALKNKKIKKVERRGKYLFLHIDGPQSLLIHLRMTGRLVYEEEPFSVLPRFNRIVFQLTQGRMLYGDVRTLGCLWLIPSVGLTGVKGYDTLGPDGTSPDFTAAYLRQKLKDTTRTIKSFLLDQTNVAGLGNIYVDEALFAARITPLRRCNRIGKETAVRLHDAVVRVLEEGIVHGGTTIRDFINGSGKEGQNQQNLCVYGREGRPCPVCGTKIVYIKLAGRGTHYCPHCQK</sequence>
<comment type="similarity">
    <text evidence="2 15">Belongs to the FPG family.</text>
</comment>
<evidence type="ECO:0000256" key="2">
    <source>
        <dbReference type="ARBA" id="ARBA00009409"/>
    </source>
</evidence>
<dbReference type="PROSITE" id="PS01242">
    <property type="entry name" value="ZF_FPG_1"/>
    <property type="match status" value="1"/>
</dbReference>
<dbReference type="PANTHER" id="PTHR22993:SF9">
    <property type="entry name" value="FORMAMIDOPYRIMIDINE-DNA GLYCOSYLASE"/>
    <property type="match status" value="1"/>
</dbReference>
<dbReference type="InterPro" id="IPR010663">
    <property type="entry name" value="Znf_FPG/IleRS"/>
</dbReference>
<gene>
    <name evidence="15" type="primary">mutM</name>
    <name evidence="15" type="synonym">fpg</name>
    <name evidence="18" type="ORF">SAMN05660299_00109</name>
</gene>
<dbReference type="SUPFAM" id="SSF81624">
    <property type="entry name" value="N-terminal domain of MutM-like DNA repair proteins"/>
    <property type="match status" value="1"/>
</dbReference>
<dbReference type="AlphaFoldDB" id="A0A1G9Q4G7"/>
<dbReference type="RefSeq" id="WP_091647241.1">
    <property type="nucleotide sequence ID" value="NZ_FNHQ01000001.1"/>
</dbReference>
<feature type="domain" description="Formamidopyrimidine-DNA glycosylase catalytic" evidence="17">
    <location>
        <begin position="2"/>
        <end position="115"/>
    </location>
</feature>